<dbReference type="PROSITE" id="PS50175">
    <property type="entry name" value="ASP_PROT_RETROV"/>
    <property type="match status" value="1"/>
</dbReference>
<keyword evidence="5" id="KW-1185">Reference proteome</keyword>
<dbReference type="Pfam" id="PF13975">
    <property type="entry name" value="gag-asp_proteas"/>
    <property type="match status" value="1"/>
</dbReference>
<evidence type="ECO:0000313" key="4">
    <source>
        <dbReference type="EMBL" id="RJF93281.1"/>
    </source>
</evidence>
<dbReference type="PROSITE" id="PS00141">
    <property type="entry name" value="ASP_PROTEASE"/>
    <property type="match status" value="1"/>
</dbReference>
<feature type="domain" description="Peptidase A2" evidence="3">
    <location>
        <begin position="87"/>
        <end position="165"/>
    </location>
</feature>
<dbReference type="GO" id="GO:0004190">
    <property type="term" value="F:aspartic-type endopeptidase activity"/>
    <property type="evidence" value="ECO:0007669"/>
    <property type="project" value="InterPro"/>
</dbReference>
<dbReference type="EMBL" id="QYUM01000002">
    <property type="protein sequence ID" value="RJF93281.1"/>
    <property type="molecule type" value="Genomic_DNA"/>
</dbReference>
<name>A0A418WPX6_9SPHN</name>
<evidence type="ECO:0000259" key="3">
    <source>
        <dbReference type="PROSITE" id="PS50175"/>
    </source>
</evidence>
<gene>
    <name evidence="4" type="ORF">D3876_02700</name>
</gene>
<reference evidence="4 5" key="1">
    <citation type="submission" date="2018-09" db="EMBL/GenBank/DDBJ databases">
        <authorList>
            <person name="Zhu H."/>
        </authorList>
    </citation>
    <scope>NUCLEOTIDE SEQUENCE [LARGE SCALE GENOMIC DNA]</scope>
    <source>
        <strain evidence="4 5">K2R01-6</strain>
    </source>
</reference>
<keyword evidence="1 4" id="KW-0378">Hydrolase</keyword>
<dbReference type="Proteomes" id="UP000286100">
    <property type="component" value="Unassembled WGS sequence"/>
</dbReference>
<keyword evidence="2" id="KW-1133">Transmembrane helix</keyword>
<protein>
    <submittedName>
        <fullName evidence="4">TIGR02281 family clan AA aspartic protease</fullName>
        <ecNumber evidence="4">3.4.23.-</ecNumber>
    </submittedName>
</protein>
<proteinExistence type="predicted"/>
<feature type="transmembrane region" description="Helical" evidence="2">
    <location>
        <begin position="12"/>
        <end position="36"/>
    </location>
</feature>
<accession>A0A418WPX6</accession>
<evidence type="ECO:0000256" key="2">
    <source>
        <dbReference type="SAM" id="Phobius"/>
    </source>
</evidence>
<keyword evidence="2" id="KW-0812">Transmembrane</keyword>
<dbReference type="CDD" id="cd05483">
    <property type="entry name" value="retropepsin_like_bacteria"/>
    <property type="match status" value="1"/>
</dbReference>
<dbReference type="SUPFAM" id="SSF50630">
    <property type="entry name" value="Acid proteases"/>
    <property type="match status" value="1"/>
</dbReference>
<keyword evidence="2" id="KW-0472">Membrane</keyword>
<dbReference type="OrthoDB" id="7595324at2"/>
<keyword evidence="4" id="KW-0645">Protease</keyword>
<dbReference type="GO" id="GO:0006508">
    <property type="term" value="P:proteolysis"/>
    <property type="evidence" value="ECO:0007669"/>
    <property type="project" value="UniProtKB-KW"/>
</dbReference>
<comment type="caution">
    <text evidence="4">The sequence shown here is derived from an EMBL/GenBank/DDBJ whole genome shotgun (WGS) entry which is preliminary data.</text>
</comment>
<evidence type="ECO:0000313" key="5">
    <source>
        <dbReference type="Proteomes" id="UP000286100"/>
    </source>
</evidence>
<evidence type="ECO:0000256" key="1">
    <source>
        <dbReference type="ARBA" id="ARBA00022801"/>
    </source>
</evidence>
<dbReference type="InterPro" id="IPR011969">
    <property type="entry name" value="Clan_AA_Asp_peptidase_C"/>
</dbReference>
<dbReference type="AlphaFoldDB" id="A0A418WPX6"/>
<dbReference type="NCBIfam" id="TIGR02281">
    <property type="entry name" value="clan_AA_DTGA"/>
    <property type="match status" value="1"/>
</dbReference>
<dbReference type="EC" id="3.4.23.-" evidence="4"/>
<dbReference type="InterPro" id="IPR001969">
    <property type="entry name" value="Aspartic_peptidase_AS"/>
</dbReference>
<dbReference type="InterPro" id="IPR034122">
    <property type="entry name" value="Retropepsin-like_bacterial"/>
</dbReference>
<sequence>MTCARYRVPTGFAGVVVSARAIFLVIGAGTLVGLAWPGSETAPSATLSNGDDPAAYARATDKALDTVLKRQPNGHFYVDALVNGRVVHFLVDTGASTVALTEEDATRVGFKFSDDEYEVVGRGAAGELLGKQISIRHVAIGQKEAWDMRGVILDNSEVSLLGQNVLGQIGSVQIANDRMILR</sequence>
<organism evidence="4 5">
    <name type="scientific">Sphingomonas cavernae</name>
    <dbReference type="NCBI Taxonomy" id="2320861"/>
    <lineage>
        <taxon>Bacteria</taxon>
        <taxon>Pseudomonadati</taxon>
        <taxon>Pseudomonadota</taxon>
        <taxon>Alphaproteobacteria</taxon>
        <taxon>Sphingomonadales</taxon>
        <taxon>Sphingomonadaceae</taxon>
        <taxon>Sphingomonas</taxon>
    </lineage>
</organism>
<dbReference type="Gene3D" id="2.40.70.10">
    <property type="entry name" value="Acid Proteases"/>
    <property type="match status" value="1"/>
</dbReference>
<dbReference type="InterPro" id="IPR021109">
    <property type="entry name" value="Peptidase_aspartic_dom_sf"/>
</dbReference>
<dbReference type="InterPro" id="IPR001995">
    <property type="entry name" value="Peptidase_A2_cat"/>
</dbReference>